<dbReference type="Proteomes" id="UP001642360">
    <property type="component" value="Unassembled WGS sequence"/>
</dbReference>
<feature type="compositionally biased region" description="Polar residues" evidence="1">
    <location>
        <begin position="20"/>
        <end position="29"/>
    </location>
</feature>
<evidence type="ECO:0000313" key="3">
    <source>
        <dbReference type="Proteomes" id="UP001642360"/>
    </source>
</evidence>
<organism evidence="2 3">
    <name type="scientific">Ilex paraguariensis</name>
    <name type="common">yerba mate</name>
    <dbReference type="NCBI Taxonomy" id="185542"/>
    <lineage>
        <taxon>Eukaryota</taxon>
        <taxon>Viridiplantae</taxon>
        <taxon>Streptophyta</taxon>
        <taxon>Embryophyta</taxon>
        <taxon>Tracheophyta</taxon>
        <taxon>Spermatophyta</taxon>
        <taxon>Magnoliopsida</taxon>
        <taxon>eudicotyledons</taxon>
        <taxon>Gunneridae</taxon>
        <taxon>Pentapetalae</taxon>
        <taxon>asterids</taxon>
        <taxon>campanulids</taxon>
        <taxon>Aquifoliales</taxon>
        <taxon>Aquifoliaceae</taxon>
        <taxon>Ilex</taxon>
    </lineage>
</organism>
<name>A0ABC8SHS8_9AQUA</name>
<proteinExistence type="predicted"/>
<dbReference type="InterPro" id="IPR039620">
    <property type="entry name" value="BKI1/MAKR1/3/4"/>
</dbReference>
<feature type="region of interest" description="Disordered" evidence="1">
    <location>
        <begin position="1"/>
        <end position="46"/>
    </location>
</feature>
<dbReference type="PANTHER" id="PTHR33312:SF19">
    <property type="entry name" value="BRI1 KINASE INHIBITOR 1"/>
    <property type="match status" value="1"/>
</dbReference>
<comment type="caution">
    <text evidence="2">The sequence shown here is derived from an EMBL/GenBank/DDBJ whole genome shotgun (WGS) entry which is preliminary data.</text>
</comment>
<sequence length="235" mass="26931">MDAQHHQKTRDKVEEKQIIEGTSKQKGIESQQAKPPSASSSPTHEFSFTVSLHPEATRITDKPMKAKPKAPPSFAIDLSPADDIFFHGHFLPLHFLSHLPLSPRSSSNSLDSFTLPIRDLVEDQNPENICTNSTKITTNTDDKNFHQSKDHGILEGRTKPKSFSLFFGLQKWRKGQGCEVREKEEKQRQKKKLKLDVTHILKRYVRIVRPLLSFIRRSGRRNMKYAGKLIHFPVT</sequence>
<dbReference type="AlphaFoldDB" id="A0ABC8SHS8"/>
<reference evidence="2 3" key="1">
    <citation type="submission" date="2024-02" db="EMBL/GenBank/DDBJ databases">
        <authorList>
            <person name="Vignale AGUSTIN F."/>
            <person name="Sosa J E."/>
            <person name="Modenutti C."/>
        </authorList>
    </citation>
    <scope>NUCLEOTIDE SEQUENCE [LARGE SCALE GENOMIC DNA]</scope>
</reference>
<protein>
    <submittedName>
        <fullName evidence="2">Uncharacterized protein</fullName>
    </submittedName>
</protein>
<accession>A0ABC8SHS8</accession>
<evidence type="ECO:0000256" key="1">
    <source>
        <dbReference type="SAM" id="MobiDB-lite"/>
    </source>
</evidence>
<keyword evidence="3" id="KW-1185">Reference proteome</keyword>
<dbReference type="PANTHER" id="PTHR33312">
    <property type="entry name" value="MEMBRANE-ASSOCIATED KINASE REGULATOR 4-RELATED"/>
    <property type="match status" value="1"/>
</dbReference>
<feature type="compositionally biased region" description="Low complexity" evidence="1">
    <location>
        <begin position="30"/>
        <end position="42"/>
    </location>
</feature>
<gene>
    <name evidence="2" type="ORF">ILEXP_LOCUS22970</name>
</gene>
<evidence type="ECO:0000313" key="2">
    <source>
        <dbReference type="EMBL" id="CAK9154633.1"/>
    </source>
</evidence>
<dbReference type="EMBL" id="CAUOFW020002557">
    <property type="protein sequence ID" value="CAK9154633.1"/>
    <property type="molecule type" value="Genomic_DNA"/>
</dbReference>